<feature type="domain" description="HTH myb-type" evidence="12">
    <location>
        <begin position="56"/>
        <end position="109"/>
    </location>
</feature>
<dbReference type="PROSITE" id="PS51294">
    <property type="entry name" value="HTH_MYB"/>
    <property type="match status" value="2"/>
</dbReference>
<dbReference type="SMART" id="SM00717">
    <property type="entry name" value="SANT"/>
    <property type="match status" value="2"/>
</dbReference>
<evidence type="ECO:0000259" key="11">
    <source>
        <dbReference type="PROSITE" id="PS50090"/>
    </source>
</evidence>
<dbReference type="PANTHER" id="PTHR45885">
    <property type="entry name" value="CELL DIVISION CYCLE 5-LIKE PROTEIN"/>
    <property type="match status" value="1"/>
</dbReference>
<feature type="domain" description="HTH myb-type" evidence="12">
    <location>
        <begin position="7"/>
        <end position="55"/>
    </location>
</feature>
<evidence type="ECO:0000256" key="7">
    <source>
        <dbReference type="ARBA" id="ARBA00023242"/>
    </source>
</evidence>
<dbReference type="CGD" id="CAL0000160524">
    <property type="gene designation" value="Cd36_08840"/>
</dbReference>
<dbReference type="Pfam" id="PF00249">
    <property type="entry name" value="Myb_DNA-binding"/>
    <property type="match status" value="2"/>
</dbReference>
<name>B9W8V8_CANDC</name>
<keyword evidence="5" id="KW-0238">DNA-binding</keyword>
<dbReference type="GO" id="GO:0005681">
    <property type="term" value="C:spliceosomal complex"/>
    <property type="evidence" value="ECO:0007669"/>
    <property type="project" value="UniProtKB-KW"/>
</dbReference>
<evidence type="ECO:0000256" key="5">
    <source>
        <dbReference type="ARBA" id="ARBA00023125"/>
    </source>
</evidence>
<feature type="region of interest" description="Disordered" evidence="10">
    <location>
        <begin position="258"/>
        <end position="333"/>
    </location>
</feature>
<organism evidence="14 15">
    <name type="scientific">Candida dubliniensis (strain CD36 / ATCC MYA-646 / CBS 7987 / NCPF 3949 / NRRL Y-17841)</name>
    <name type="common">Yeast</name>
    <dbReference type="NCBI Taxonomy" id="573826"/>
    <lineage>
        <taxon>Eukaryota</taxon>
        <taxon>Fungi</taxon>
        <taxon>Dikarya</taxon>
        <taxon>Ascomycota</taxon>
        <taxon>Saccharomycotina</taxon>
        <taxon>Pichiomycetes</taxon>
        <taxon>Debaryomycetaceae</taxon>
        <taxon>Candida/Lodderomyces clade</taxon>
        <taxon>Candida</taxon>
    </lineage>
</organism>
<dbReference type="GO" id="GO:0000974">
    <property type="term" value="C:Prp19 complex"/>
    <property type="evidence" value="ECO:0007669"/>
    <property type="project" value="InterPro"/>
</dbReference>
<keyword evidence="2" id="KW-0507">mRNA processing</keyword>
<keyword evidence="15" id="KW-1185">Reference proteome</keyword>
<dbReference type="GO" id="GO:0000398">
    <property type="term" value="P:mRNA splicing, via spliceosome"/>
    <property type="evidence" value="ECO:0007669"/>
    <property type="project" value="InterPro"/>
</dbReference>
<evidence type="ECO:0000256" key="8">
    <source>
        <dbReference type="ARBA" id="ARBA00034837"/>
    </source>
</evidence>
<feature type="domain" description="Myb-like" evidence="11">
    <location>
        <begin position="8"/>
        <end position="55"/>
    </location>
</feature>
<feature type="compositionally biased region" description="Basic and acidic residues" evidence="10">
    <location>
        <begin position="271"/>
        <end position="301"/>
    </location>
</feature>
<evidence type="ECO:0000256" key="4">
    <source>
        <dbReference type="ARBA" id="ARBA00022737"/>
    </source>
</evidence>
<dbReference type="InterPro" id="IPR047240">
    <property type="entry name" value="SANT_CDC5L_II"/>
</dbReference>
<dbReference type="KEGG" id="cdu:CD36_08840"/>
<evidence type="ECO:0000259" key="12">
    <source>
        <dbReference type="PROSITE" id="PS51294"/>
    </source>
</evidence>
<proteinExistence type="inferred from homology"/>
<protein>
    <recommendedName>
        <fullName evidence="8">Pre-mRNA-splicing factor CEF1</fullName>
    </recommendedName>
</protein>
<feature type="coiled-coil region" evidence="9">
    <location>
        <begin position="586"/>
        <end position="613"/>
    </location>
</feature>
<evidence type="ECO:0000256" key="10">
    <source>
        <dbReference type="SAM" id="MobiDB-lite"/>
    </source>
</evidence>
<dbReference type="CDD" id="cd00167">
    <property type="entry name" value="SANT"/>
    <property type="match status" value="1"/>
</dbReference>
<dbReference type="OrthoDB" id="1410009at2759"/>
<feature type="domain" description="Myb-like" evidence="11">
    <location>
        <begin position="56"/>
        <end position="105"/>
    </location>
</feature>
<evidence type="ECO:0000256" key="9">
    <source>
        <dbReference type="SAM" id="Coils"/>
    </source>
</evidence>
<dbReference type="InterPro" id="IPR009057">
    <property type="entry name" value="Homeodomain-like_sf"/>
</dbReference>
<keyword evidence="9" id="KW-0175">Coiled coil</keyword>
<gene>
    <name evidence="13" type="ordered locus">Cd36_08840</name>
    <name evidence="14" type="ORF">CD36_08840</name>
</gene>
<comment type="similarity">
    <text evidence="1">Belongs to the CEF1 family.</text>
</comment>
<dbReference type="AlphaFoldDB" id="B9W8V8"/>
<accession>B9W8V8</accession>
<dbReference type="RefSeq" id="XP_002417528.1">
    <property type="nucleotide sequence ID" value="XM_002417483.1"/>
</dbReference>
<keyword evidence="6" id="KW-0508">mRNA splicing</keyword>
<reference evidence="14 15" key="1">
    <citation type="journal article" date="2009" name="Genome Res.">
        <title>Comparative genomics of the fungal pathogens Candida dubliniensis and Candida albicans.</title>
        <authorList>
            <person name="Jackson A.P."/>
            <person name="Gamble J.A."/>
            <person name="Yeomans T."/>
            <person name="Moran G.P."/>
            <person name="Saunders D."/>
            <person name="Harris D."/>
            <person name="Aslett M."/>
            <person name="Barrell J.F."/>
            <person name="Butler G."/>
            <person name="Citiulo F."/>
            <person name="Coleman D.C."/>
            <person name="de Groot P.W.J."/>
            <person name="Goodwin T.J."/>
            <person name="Quail M.A."/>
            <person name="McQuillan J."/>
            <person name="Munro C.A."/>
            <person name="Pain A."/>
            <person name="Poulter R.T."/>
            <person name="Rajandream M.A."/>
            <person name="Renauld H."/>
            <person name="Spiering M.J."/>
            <person name="Tivey A."/>
            <person name="Gow N.A.R."/>
            <person name="Barrell B."/>
            <person name="Sullivan D.J."/>
            <person name="Berriman M."/>
        </authorList>
    </citation>
    <scope>NUCLEOTIDE SEQUENCE [LARGE SCALE GENOMIC DNA]</scope>
    <source>
        <strain evidence="15">CD36 / ATCC MYA-646 / CBS 7987 / NCPF 3949 / NRRL Y-17841</strain>
    </source>
</reference>
<dbReference type="VEuPathDB" id="FungiDB:CD36_08840"/>
<keyword evidence="3" id="KW-0747">Spliceosome</keyword>
<dbReference type="SUPFAM" id="SSF46689">
    <property type="entry name" value="Homeodomain-like"/>
    <property type="match status" value="1"/>
</dbReference>
<evidence type="ECO:0000313" key="15">
    <source>
        <dbReference type="Proteomes" id="UP000002605"/>
    </source>
</evidence>
<evidence type="ECO:0000313" key="14">
    <source>
        <dbReference type="EMBL" id="CAX45182.1"/>
    </source>
</evidence>
<keyword evidence="4" id="KW-0677">Repeat</keyword>
<evidence type="ECO:0000256" key="3">
    <source>
        <dbReference type="ARBA" id="ARBA00022728"/>
    </source>
</evidence>
<dbReference type="PROSITE" id="PS50090">
    <property type="entry name" value="MYB_LIKE"/>
    <property type="match status" value="2"/>
</dbReference>
<dbReference type="Proteomes" id="UP000002605">
    <property type="component" value="Chromosome 1"/>
</dbReference>
<dbReference type="InterPro" id="IPR047242">
    <property type="entry name" value="CDC5L/Cef1"/>
</dbReference>
<dbReference type="EMBL" id="FM992688">
    <property type="protein sequence ID" value="CAX45182.1"/>
    <property type="molecule type" value="Genomic_DNA"/>
</dbReference>
<dbReference type="eggNOG" id="KOG0050">
    <property type="taxonomic scope" value="Eukaryota"/>
</dbReference>
<dbReference type="CDD" id="cd11659">
    <property type="entry name" value="SANT_CDC5_II"/>
    <property type="match status" value="1"/>
</dbReference>
<dbReference type="InterPro" id="IPR001005">
    <property type="entry name" value="SANT/Myb"/>
</dbReference>
<evidence type="ECO:0000256" key="6">
    <source>
        <dbReference type="ARBA" id="ARBA00023187"/>
    </source>
</evidence>
<dbReference type="InterPro" id="IPR017930">
    <property type="entry name" value="Myb_dom"/>
</dbReference>
<evidence type="ECO:0000256" key="2">
    <source>
        <dbReference type="ARBA" id="ARBA00022664"/>
    </source>
</evidence>
<sequence>MAPPLYVKGGVWTNVEDEILKAAIQKYGIYQWERISSLLPKKSAKQVKARWVEYLSPLLNKTDWTKEEDEKLLNLHRIFPNQWRSISNILNRTAVQCVERYQKLIDEAAGVKPGDDEDHLGLSGPGIETLPAVGASSSGLAVGEMNLNPESKPARPDDEDLPDDEREMLAEAKARLGNIQGKKAKRKARERMLEESKRIALLQKRRELKSAGINVKLTTRNKKKRKEFDYNADIPHEIIPKSGPYDTTDELKQNDYEKRQFGQQVSTKGISMKDIDDRIAKEESRRKKEIEKKQSEKKRELSAAGSLIREHEDAKRRKLSLPEPEPDGFKTTASDTLVLAKHSNNQVSQKDIARNQNKKRTAVAQLIKETFEKLPPPKHETGEVLPFVSTNILESRNGTDVNDISEVSTKEIPNETGADVNTTVSRVVQRELPIPHPNSLRDPSTIKFGSLVDKLIVEECHRLIGSDYKQYHDATISVASAANYDPGLLDKINQDIDKEFAQMDISSVREFKDYTLPKNFKVAESIIENLHTLHDENEQLTNRISSFTNYEEQRDQKLTQLTHLWRELADVNLSYSIEKKLFELESSAADKEKLRLREEIDKLNEKIETLKQG</sequence>
<dbReference type="Gene3D" id="1.10.10.60">
    <property type="entry name" value="Homeodomain-like"/>
    <property type="match status" value="2"/>
</dbReference>
<keyword evidence="7" id="KW-0539">Nucleus</keyword>
<evidence type="ECO:0000256" key="1">
    <source>
        <dbReference type="ARBA" id="ARBA00010506"/>
    </source>
</evidence>
<evidence type="ECO:0000313" key="13">
    <source>
        <dbReference type="CGD" id="CAL0000160524"/>
    </source>
</evidence>
<dbReference type="GeneID" id="8045074"/>
<dbReference type="HOGENOM" id="CLU_009082_2_0_1"/>
<dbReference type="GO" id="GO:0003677">
    <property type="term" value="F:DNA binding"/>
    <property type="evidence" value="ECO:0007669"/>
    <property type="project" value="UniProtKB-KW"/>
</dbReference>
<dbReference type="PANTHER" id="PTHR45885:SF1">
    <property type="entry name" value="CELL DIVISION CYCLE 5-LIKE PROTEIN"/>
    <property type="match status" value="1"/>
</dbReference>